<dbReference type="Proteomes" id="UP000534783">
    <property type="component" value="Unassembled WGS sequence"/>
</dbReference>
<sequence>MPQPKKNQTFTFIVQLEDSNNPGQFKANPTIAAGDFKVSTDGGARTNLTNLPTVEPAGSIDVKIILSAAEMNGDRVVVEIKDQTSPSEWEPLVRTIYPEVNPLVDVYAKVGPLQYDASNNVKSVQQFPTGTVVADAGNTALAFKSDRTEGTDNFWRGYVKFKPPSALAGQHARILSYIGATKFFNVSSSFTGIPANGDPFDIVNE</sequence>
<dbReference type="AlphaFoldDB" id="A0A7X6DMI9"/>
<evidence type="ECO:0000313" key="2">
    <source>
        <dbReference type="Proteomes" id="UP000534783"/>
    </source>
</evidence>
<gene>
    <name evidence="1" type="ORF">MNODULE_03945</name>
</gene>
<proteinExistence type="predicted"/>
<dbReference type="EMBL" id="VTOW01000001">
    <property type="protein sequence ID" value="NKE69899.1"/>
    <property type="molecule type" value="Genomic_DNA"/>
</dbReference>
<evidence type="ECO:0000313" key="1">
    <source>
        <dbReference type="EMBL" id="NKE69899.1"/>
    </source>
</evidence>
<protein>
    <submittedName>
        <fullName evidence="1">Uncharacterized protein</fullName>
    </submittedName>
</protein>
<organism evidence="1 2">
    <name type="scientific">Candidatus Manganitrophus noduliformans</name>
    <dbReference type="NCBI Taxonomy" id="2606439"/>
    <lineage>
        <taxon>Bacteria</taxon>
        <taxon>Pseudomonadati</taxon>
        <taxon>Nitrospirota</taxon>
        <taxon>Nitrospiria</taxon>
        <taxon>Candidatus Troglogloeales</taxon>
        <taxon>Candidatus Manganitrophaceae</taxon>
        <taxon>Candidatus Manganitrophus</taxon>
    </lineage>
</organism>
<keyword evidence="2" id="KW-1185">Reference proteome</keyword>
<accession>A0A7X6DMI9</accession>
<dbReference type="RefSeq" id="WP_168058182.1">
    <property type="nucleotide sequence ID" value="NZ_VTOW01000001.1"/>
</dbReference>
<comment type="caution">
    <text evidence="1">The sequence shown here is derived from an EMBL/GenBank/DDBJ whole genome shotgun (WGS) entry which is preliminary data.</text>
</comment>
<name>A0A7X6DMI9_9BACT</name>
<reference evidence="1 2" key="1">
    <citation type="journal article" date="2020" name="Nature">
        <title>Bacterial chemolithoautotrophy via manganese oxidation.</title>
        <authorList>
            <person name="Yu H."/>
            <person name="Leadbetter J.R."/>
        </authorList>
    </citation>
    <scope>NUCLEOTIDE SEQUENCE [LARGE SCALE GENOMIC DNA]</scope>
    <source>
        <strain evidence="1 2">Mn-1</strain>
    </source>
</reference>